<reference evidence="3" key="5">
    <citation type="submission" date="2018-04" db="UniProtKB">
        <authorList>
            <consortium name="EnsemblFungi"/>
        </authorList>
    </citation>
    <scope>IDENTIFICATION</scope>
    <source>
        <strain evidence="3">R3-111a-1</strain>
    </source>
</reference>
<dbReference type="VEuPathDB" id="FungiDB:GGTG_14147"/>
<name>J3PKT0_GAET3</name>
<evidence type="ECO:0000256" key="1">
    <source>
        <dbReference type="SAM" id="MobiDB-lite"/>
    </source>
</evidence>
<reference evidence="3" key="4">
    <citation type="journal article" date="2015" name="G3 (Bethesda)">
        <title>Genome sequences of three phytopathogenic species of the Magnaporthaceae family of fungi.</title>
        <authorList>
            <person name="Okagaki L.H."/>
            <person name="Nunes C.C."/>
            <person name="Sailsbery J."/>
            <person name="Clay B."/>
            <person name="Brown D."/>
            <person name="John T."/>
            <person name="Oh Y."/>
            <person name="Young N."/>
            <person name="Fitzgerald M."/>
            <person name="Haas B.J."/>
            <person name="Zeng Q."/>
            <person name="Young S."/>
            <person name="Adiconis X."/>
            <person name="Fan L."/>
            <person name="Levin J.Z."/>
            <person name="Mitchell T.K."/>
            <person name="Okubara P.A."/>
            <person name="Farman M.L."/>
            <person name="Kohn L.M."/>
            <person name="Birren B."/>
            <person name="Ma L.-J."/>
            <person name="Dean R.A."/>
        </authorList>
    </citation>
    <scope>NUCLEOTIDE SEQUENCE</scope>
    <source>
        <strain evidence="3">R3-111a-1</strain>
    </source>
</reference>
<dbReference type="GeneID" id="20354605"/>
<dbReference type="Proteomes" id="UP000006039">
    <property type="component" value="Unassembled WGS sequence"/>
</dbReference>
<reference evidence="2" key="3">
    <citation type="submission" date="2010-09" db="EMBL/GenBank/DDBJ databases">
        <title>Annotation of Gaeumannomyces graminis var. tritici R3-111a-1.</title>
        <authorList>
            <consortium name="The Broad Institute Genome Sequencing Platform"/>
            <person name="Ma L.-J."/>
            <person name="Dead R."/>
            <person name="Young S.K."/>
            <person name="Zeng Q."/>
            <person name="Gargeya S."/>
            <person name="Fitzgerald M."/>
            <person name="Haas B."/>
            <person name="Abouelleil A."/>
            <person name="Alvarado L."/>
            <person name="Arachchi H.M."/>
            <person name="Berlin A."/>
            <person name="Brown A."/>
            <person name="Chapman S.B."/>
            <person name="Chen Z."/>
            <person name="Dunbar C."/>
            <person name="Freedman E."/>
            <person name="Gearin G."/>
            <person name="Gellesch M."/>
            <person name="Goldberg J."/>
            <person name="Griggs A."/>
            <person name="Gujja S."/>
            <person name="Heiman D."/>
            <person name="Howarth C."/>
            <person name="Larson L."/>
            <person name="Lui A."/>
            <person name="MacDonald P.J.P."/>
            <person name="Mehta T."/>
            <person name="Montmayeur A."/>
            <person name="Murphy C."/>
            <person name="Neiman D."/>
            <person name="Pearson M."/>
            <person name="Priest M."/>
            <person name="Roberts A."/>
            <person name="Saif S."/>
            <person name="Shea T."/>
            <person name="Shenoy N."/>
            <person name="Sisk P."/>
            <person name="Stolte C."/>
            <person name="Sykes S."/>
            <person name="Yandava C."/>
            <person name="Wortman J."/>
            <person name="Nusbaum C."/>
            <person name="Birren B."/>
        </authorList>
    </citation>
    <scope>NUCLEOTIDE SEQUENCE</scope>
    <source>
        <strain evidence="2">R3-111a-1</strain>
    </source>
</reference>
<gene>
    <name evidence="3" type="primary">20354605</name>
    <name evidence="2" type="ORF">GGTG_14147</name>
</gene>
<evidence type="ECO:0000313" key="4">
    <source>
        <dbReference type="Proteomes" id="UP000006039"/>
    </source>
</evidence>
<sequence length="75" mass="8231">MLQKISGARVRKRGEPRKGKNPMSRAPPSQVTLTMIAARTRPGFPALQLPASRSATQPYDLEERSIAVVDVVFVV</sequence>
<feature type="region of interest" description="Disordered" evidence="1">
    <location>
        <begin position="1"/>
        <end position="30"/>
    </location>
</feature>
<evidence type="ECO:0000313" key="3">
    <source>
        <dbReference type="EnsemblFungi" id="EJT68274"/>
    </source>
</evidence>
<reference evidence="4" key="1">
    <citation type="submission" date="2010-07" db="EMBL/GenBank/DDBJ databases">
        <title>The genome sequence of Gaeumannomyces graminis var. tritici strain R3-111a-1.</title>
        <authorList>
            <consortium name="The Broad Institute Genome Sequencing Platform"/>
            <person name="Ma L.-J."/>
            <person name="Dead R."/>
            <person name="Young S."/>
            <person name="Zeng Q."/>
            <person name="Koehrsen M."/>
            <person name="Alvarado L."/>
            <person name="Berlin A."/>
            <person name="Chapman S.B."/>
            <person name="Chen Z."/>
            <person name="Freedman E."/>
            <person name="Gellesch M."/>
            <person name="Goldberg J."/>
            <person name="Griggs A."/>
            <person name="Gujja S."/>
            <person name="Heilman E.R."/>
            <person name="Heiman D."/>
            <person name="Hepburn T."/>
            <person name="Howarth C."/>
            <person name="Jen D."/>
            <person name="Larson L."/>
            <person name="Mehta T."/>
            <person name="Neiman D."/>
            <person name="Pearson M."/>
            <person name="Roberts A."/>
            <person name="Saif S."/>
            <person name="Shea T."/>
            <person name="Shenoy N."/>
            <person name="Sisk P."/>
            <person name="Stolte C."/>
            <person name="Sykes S."/>
            <person name="Walk T."/>
            <person name="White J."/>
            <person name="Yandava C."/>
            <person name="Haas B."/>
            <person name="Nusbaum C."/>
            <person name="Birren B."/>
        </authorList>
    </citation>
    <scope>NUCLEOTIDE SEQUENCE [LARGE SCALE GENOMIC DNA]</scope>
    <source>
        <strain evidence="4">R3-111a-1</strain>
    </source>
</reference>
<dbReference type="RefSeq" id="XP_009230339.1">
    <property type="nucleotide sequence ID" value="XM_009232075.1"/>
</dbReference>
<dbReference type="HOGENOM" id="CLU_2671201_0_0_1"/>
<keyword evidence="4" id="KW-1185">Reference proteome</keyword>
<accession>J3PKT0</accession>
<dbReference type="EMBL" id="GL385548">
    <property type="protein sequence ID" value="EJT68274.1"/>
    <property type="molecule type" value="Genomic_DNA"/>
</dbReference>
<proteinExistence type="predicted"/>
<dbReference type="EnsemblFungi" id="EJT68274">
    <property type="protein sequence ID" value="EJT68274"/>
    <property type="gene ID" value="GGTG_14147"/>
</dbReference>
<evidence type="ECO:0000313" key="2">
    <source>
        <dbReference type="EMBL" id="EJT68274.1"/>
    </source>
</evidence>
<protein>
    <submittedName>
        <fullName evidence="2 3">Uncharacterized protein</fullName>
    </submittedName>
</protein>
<dbReference type="AlphaFoldDB" id="J3PKT0"/>
<organism evidence="2">
    <name type="scientific">Gaeumannomyces tritici (strain R3-111a-1)</name>
    <name type="common">Wheat and barley take-all root rot fungus</name>
    <name type="synonym">Gaeumannomyces graminis var. tritici</name>
    <dbReference type="NCBI Taxonomy" id="644352"/>
    <lineage>
        <taxon>Eukaryota</taxon>
        <taxon>Fungi</taxon>
        <taxon>Dikarya</taxon>
        <taxon>Ascomycota</taxon>
        <taxon>Pezizomycotina</taxon>
        <taxon>Sordariomycetes</taxon>
        <taxon>Sordariomycetidae</taxon>
        <taxon>Magnaporthales</taxon>
        <taxon>Magnaporthaceae</taxon>
        <taxon>Gaeumannomyces</taxon>
    </lineage>
</organism>
<reference evidence="2" key="2">
    <citation type="submission" date="2010-07" db="EMBL/GenBank/DDBJ databases">
        <authorList>
            <consortium name="The Broad Institute Genome Sequencing Platform"/>
            <consortium name="Broad Institute Genome Sequencing Center for Infectious Disease"/>
            <person name="Ma L.-J."/>
            <person name="Dead R."/>
            <person name="Young S."/>
            <person name="Zeng Q."/>
            <person name="Koehrsen M."/>
            <person name="Alvarado L."/>
            <person name="Berlin A."/>
            <person name="Chapman S.B."/>
            <person name="Chen Z."/>
            <person name="Freedman E."/>
            <person name="Gellesch M."/>
            <person name="Goldberg J."/>
            <person name="Griggs A."/>
            <person name="Gujja S."/>
            <person name="Heilman E.R."/>
            <person name="Heiman D."/>
            <person name="Hepburn T."/>
            <person name="Howarth C."/>
            <person name="Jen D."/>
            <person name="Larson L."/>
            <person name="Mehta T."/>
            <person name="Neiman D."/>
            <person name="Pearson M."/>
            <person name="Roberts A."/>
            <person name="Saif S."/>
            <person name="Shea T."/>
            <person name="Shenoy N."/>
            <person name="Sisk P."/>
            <person name="Stolte C."/>
            <person name="Sykes S."/>
            <person name="Walk T."/>
            <person name="White J."/>
            <person name="Yandava C."/>
            <person name="Haas B."/>
            <person name="Nusbaum C."/>
            <person name="Birren B."/>
        </authorList>
    </citation>
    <scope>NUCLEOTIDE SEQUENCE</scope>
    <source>
        <strain evidence="2">R3-111a-1</strain>
    </source>
</reference>